<dbReference type="Gene3D" id="2.170.130.10">
    <property type="entry name" value="TonB-dependent receptor, plug domain"/>
    <property type="match status" value="1"/>
</dbReference>
<evidence type="ECO:0000256" key="6">
    <source>
        <dbReference type="ARBA" id="ARBA00023237"/>
    </source>
</evidence>
<dbReference type="Gene3D" id="2.40.170.20">
    <property type="entry name" value="TonB-dependent receptor, beta-barrel domain"/>
    <property type="match status" value="1"/>
</dbReference>
<dbReference type="EMBL" id="JACOOI010000001">
    <property type="protein sequence ID" value="MBC5641317.1"/>
    <property type="molecule type" value="Genomic_DNA"/>
</dbReference>
<evidence type="ECO:0000313" key="9">
    <source>
        <dbReference type="EMBL" id="MBC5641317.1"/>
    </source>
</evidence>
<keyword evidence="5 7" id="KW-0472">Membrane</keyword>
<dbReference type="InterPro" id="IPR039426">
    <property type="entry name" value="TonB-dep_rcpt-like"/>
</dbReference>
<organism evidence="9 10">
    <name type="scientific">Parabacteroides segnis</name>
    <dbReference type="NCBI Taxonomy" id="2763058"/>
    <lineage>
        <taxon>Bacteria</taxon>
        <taxon>Pseudomonadati</taxon>
        <taxon>Bacteroidota</taxon>
        <taxon>Bacteroidia</taxon>
        <taxon>Bacteroidales</taxon>
        <taxon>Tannerellaceae</taxon>
        <taxon>Parabacteroides</taxon>
    </lineage>
</organism>
<gene>
    <name evidence="9" type="ORF">H8S77_00235</name>
</gene>
<comment type="similarity">
    <text evidence="7">Belongs to the TonB-dependent receptor family.</text>
</comment>
<keyword evidence="10" id="KW-1185">Reference proteome</keyword>
<keyword evidence="6 7" id="KW-0998">Cell outer membrane</keyword>
<evidence type="ECO:0000256" key="4">
    <source>
        <dbReference type="ARBA" id="ARBA00022692"/>
    </source>
</evidence>
<protein>
    <submittedName>
        <fullName evidence="9">TonB-dependent receptor</fullName>
    </submittedName>
</protein>
<dbReference type="InterPro" id="IPR023997">
    <property type="entry name" value="TonB-dep_OMP_SusC/RagA_CS"/>
</dbReference>
<dbReference type="NCBIfam" id="TIGR04057">
    <property type="entry name" value="SusC_RagA_signa"/>
    <property type="match status" value="1"/>
</dbReference>
<feature type="domain" description="TonB-dependent receptor plug" evidence="8">
    <location>
        <begin position="113"/>
        <end position="220"/>
    </location>
</feature>
<dbReference type="InterPro" id="IPR023996">
    <property type="entry name" value="TonB-dep_OMP_SusC/RagA"/>
</dbReference>
<dbReference type="InterPro" id="IPR036942">
    <property type="entry name" value="Beta-barrel_TonB_sf"/>
</dbReference>
<dbReference type="PROSITE" id="PS52016">
    <property type="entry name" value="TONB_DEPENDENT_REC_3"/>
    <property type="match status" value="1"/>
</dbReference>
<keyword evidence="4 7" id="KW-0812">Transmembrane</keyword>
<evidence type="ECO:0000313" key="10">
    <source>
        <dbReference type="Proteomes" id="UP000644010"/>
    </source>
</evidence>
<dbReference type="InterPro" id="IPR037066">
    <property type="entry name" value="Plug_dom_sf"/>
</dbReference>
<evidence type="ECO:0000256" key="7">
    <source>
        <dbReference type="PROSITE-ProRule" id="PRU01360"/>
    </source>
</evidence>
<keyword evidence="3 7" id="KW-1134">Transmembrane beta strand</keyword>
<proteinExistence type="inferred from homology"/>
<reference evidence="9 10" key="1">
    <citation type="submission" date="2020-08" db="EMBL/GenBank/DDBJ databases">
        <title>Genome public.</title>
        <authorList>
            <person name="Liu C."/>
            <person name="Sun Q."/>
        </authorList>
    </citation>
    <scope>NUCLEOTIDE SEQUENCE [LARGE SCALE GENOMIC DNA]</scope>
    <source>
        <strain evidence="9 10">BX2</strain>
    </source>
</reference>
<evidence type="ECO:0000256" key="5">
    <source>
        <dbReference type="ARBA" id="ARBA00023136"/>
    </source>
</evidence>
<dbReference type="Proteomes" id="UP000644010">
    <property type="component" value="Unassembled WGS sequence"/>
</dbReference>
<evidence type="ECO:0000256" key="2">
    <source>
        <dbReference type="ARBA" id="ARBA00022448"/>
    </source>
</evidence>
<dbReference type="InterPro" id="IPR008969">
    <property type="entry name" value="CarboxyPept-like_regulatory"/>
</dbReference>
<evidence type="ECO:0000256" key="3">
    <source>
        <dbReference type="ARBA" id="ARBA00022452"/>
    </source>
</evidence>
<dbReference type="RefSeq" id="WP_128134053.1">
    <property type="nucleotide sequence ID" value="NZ_JACOOI010000001.1"/>
</dbReference>
<comment type="subcellular location">
    <subcellularLocation>
        <location evidence="1 7">Cell outer membrane</location>
        <topology evidence="1 7">Multi-pass membrane protein</topology>
    </subcellularLocation>
</comment>
<sequence length="1013" mass="112768">MNRVLLILGILLCTLGDGIAQNIQRVTGVVSDKAGITLPGVNIVNLRSKDGTITDANGFYSITAQSGDMLRFSYIGMETIDEKIAKSVMDITMSESSLALQEVVAIGYGTSTKKDLTGAVASIKLEDSPVMMMPNNNVLESLKGSLPGVNIGMGSSAGATPSFSIRGQNSIKAGTSPLLVVDGIIGGDFAQLNPQDIASVDVLKDASSTAVYGSRAANGVIIVTTKRGKTEKPQLNFSMNYGIQSWTRKPDLMNGDEYNQFVIDKAIAGGMTGSDLELQSLLKPKEYDAYMAGSEINWYDETTQSAPTQSYQLSISGANERFNYYVSGNYLKQEGLMIGDDFSRASVLAKLEADLTTWIKAGINVSGNRRDYSGMAPSMYSATYIGPWGFMNSQYEGYENWQERFPGGNTTWGNPLWEAFAIDDKDVYYNASLKGFLDIRLPWVEGLSWRINGAYNLGQHQEARFTHEEHYVNTLRESELMNPSQFLKNANGYAKDSDSHSWLINQILNYNKTFGEHKIDLTFMSERQRSHSSGVKATGQDFEQAGTTVLGYNSLEMGNAEKRGIDTWKSYASSLAYMLRANYVWRNRYHVSASFRRDGHSAFAEGEKYGNFTSAAVAWTLSEESFIKQLDWLSYMKLRFSYGENGNPSISSYSTFPKVGSGAYIFGNDYLKSLYQSSLANKKLGWERTKAFNLGLDFGVFNDRLSGNFEYYNSKTNDLLIERRLPITSGYTSIMDNMGEVANWGVEISLHSSNIETKNFGWTTDLSFWLNRNKINSLYGLDNDGDGKEDDDLSNSWFIGKSLGAIYGYESDGIVQESDKEYMETYNMAPGDIKIVDRNGNGKIDPEDKTIIGYSKPNFTMNIRNTLTYKNFMLSFSLDWLAGGGKNNYLLSENSKGMNPAKMPNANWLSNKVYWTPKTPVNDVPRPNYSDSYGYGFYQSRAFLRLQDITLSYVFDKKLLDKTKFFTNARIFVSGKNLLTFTGWDGLDPEAGQRIGEGSPSFKTYNIGLNVSF</sequence>
<keyword evidence="2 7" id="KW-0813">Transport</keyword>
<dbReference type="SUPFAM" id="SSF49464">
    <property type="entry name" value="Carboxypeptidase regulatory domain-like"/>
    <property type="match status" value="1"/>
</dbReference>
<dbReference type="Pfam" id="PF07715">
    <property type="entry name" value="Plug"/>
    <property type="match status" value="1"/>
</dbReference>
<name>A0ABR7DV22_9BACT</name>
<dbReference type="SUPFAM" id="SSF56935">
    <property type="entry name" value="Porins"/>
    <property type="match status" value="1"/>
</dbReference>
<dbReference type="NCBIfam" id="TIGR04056">
    <property type="entry name" value="OMP_RagA_SusC"/>
    <property type="match status" value="1"/>
</dbReference>
<evidence type="ECO:0000256" key="1">
    <source>
        <dbReference type="ARBA" id="ARBA00004571"/>
    </source>
</evidence>
<accession>A0ABR7DV22</accession>
<comment type="caution">
    <text evidence="9">The sequence shown here is derived from an EMBL/GenBank/DDBJ whole genome shotgun (WGS) entry which is preliminary data.</text>
</comment>
<dbReference type="Pfam" id="PF13715">
    <property type="entry name" value="CarbopepD_reg_2"/>
    <property type="match status" value="1"/>
</dbReference>
<dbReference type="InterPro" id="IPR012910">
    <property type="entry name" value="Plug_dom"/>
</dbReference>
<evidence type="ECO:0000259" key="8">
    <source>
        <dbReference type="Pfam" id="PF07715"/>
    </source>
</evidence>
<keyword evidence="9" id="KW-0675">Receptor</keyword>